<dbReference type="Pfam" id="PF13460">
    <property type="entry name" value="NAD_binding_10"/>
    <property type="match status" value="1"/>
</dbReference>
<dbReference type="InterPro" id="IPR016040">
    <property type="entry name" value="NAD(P)-bd_dom"/>
</dbReference>
<gene>
    <name evidence="3" type="ORF">METZ01_LOCUS35213</name>
</gene>
<dbReference type="SUPFAM" id="SSF51735">
    <property type="entry name" value="NAD(P)-binding Rossmann-fold domains"/>
    <property type="match status" value="1"/>
</dbReference>
<keyword evidence="1" id="KW-0812">Transmembrane</keyword>
<dbReference type="PANTHER" id="PTHR15020">
    <property type="entry name" value="FLAVIN REDUCTASE-RELATED"/>
    <property type="match status" value="1"/>
</dbReference>
<evidence type="ECO:0000256" key="1">
    <source>
        <dbReference type="SAM" id="Phobius"/>
    </source>
</evidence>
<dbReference type="AlphaFoldDB" id="A0A381QUV8"/>
<feature type="domain" description="NAD(P)-binding" evidence="2">
    <location>
        <begin position="67"/>
        <end position="255"/>
    </location>
</feature>
<sequence>MKLHRFITHTFLLLLVSNYVHAHQSECFELNATDYSRPCIERLIPRSLDAKSNMLAPIEKPLIVVIGASGRTGRLVLEGLAKKDVRIRALSRNIAKASADIVGNYEWVQADVTQPETLIMALQGSDIIISTIGSKPGKGQDGPESVVYKGVISLVDEAKRAGTRHIIYMSSIGAGGAENFSTVFLNLFMNKTMKWKSLGEEYIRNSGIDFTIIRPGGLRGEPGVSGIKFGQGDQIMGYIPREDVAEVINASAFNPDAVNKTFEIINDEALPVGAWRDEFENLKTGEYGKISSGNLPVSYWGTMLILLLLIVVLIRRRRMRKKAA</sequence>
<protein>
    <recommendedName>
        <fullName evidence="2">NAD(P)-binding domain-containing protein</fullName>
    </recommendedName>
</protein>
<dbReference type="PANTHER" id="PTHR15020:SF43">
    <property type="entry name" value="NAD(P)-BINDING DOMAIN-CONTAINING PROTEIN"/>
    <property type="match status" value="1"/>
</dbReference>
<dbReference type="CDD" id="cd05243">
    <property type="entry name" value="SDR_a5"/>
    <property type="match status" value="1"/>
</dbReference>
<name>A0A381QUV8_9ZZZZ</name>
<evidence type="ECO:0000313" key="3">
    <source>
        <dbReference type="EMBL" id="SUZ82359.1"/>
    </source>
</evidence>
<feature type="transmembrane region" description="Helical" evidence="1">
    <location>
        <begin position="297"/>
        <end position="314"/>
    </location>
</feature>
<keyword evidence="1" id="KW-0472">Membrane</keyword>
<accession>A0A381QUV8</accession>
<reference evidence="3" key="1">
    <citation type="submission" date="2018-05" db="EMBL/GenBank/DDBJ databases">
        <authorList>
            <person name="Lanie J.A."/>
            <person name="Ng W.-L."/>
            <person name="Kazmierczak K.M."/>
            <person name="Andrzejewski T.M."/>
            <person name="Davidsen T.M."/>
            <person name="Wayne K.J."/>
            <person name="Tettelin H."/>
            <person name="Glass J.I."/>
            <person name="Rusch D."/>
            <person name="Podicherti R."/>
            <person name="Tsui H.-C.T."/>
            <person name="Winkler M.E."/>
        </authorList>
    </citation>
    <scope>NUCLEOTIDE SEQUENCE</scope>
</reference>
<keyword evidence="1" id="KW-1133">Transmembrane helix</keyword>
<dbReference type="Gene3D" id="3.40.50.720">
    <property type="entry name" value="NAD(P)-binding Rossmann-like Domain"/>
    <property type="match status" value="1"/>
</dbReference>
<proteinExistence type="predicted"/>
<dbReference type="InterPro" id="IPR036291">
    <property type="entry name" value="NAD(P)-bd_dom_sf"/>
</dbReference>
<dbReference type="EMBL" id="UINC01001504">
    <property type="protein sequence ID" value="SUZ82359.1"/>
    <property type="molecule type" value="Genomic_DNA"/>
</dbReference>
<organism evidence="3">
    <name type="scientific">marine metagenome</name>
    <dbReference type="NCBI Taxonomy" id="408172"/>
    <lineage>
        <taxon>unclassified sequences</taxon>
        <taxon>metagenomes</taxon>
        <taxon>ecological metagenomes</taxon>
    </lineage>
</organism>
<evidence type="ECO:0000259" key="2">
    <source>
        <dbReference type="Pfam" id="PF13460"/>
    </source>
</evidence>